<evidence type="ECO:0000313" key="2">
    <source>
        <dbReference type="Proteomes" id="UP001144036"/>
    </source>
</evidence>
<evidence type="ECO:0000313" key="1">
    <source>
        <dbReference type="EMBL" id="MDA0635603.1"/>
    </source>
</evidence>
<accession>A0ABT4SEH2</accession>
<keyword evidence="2" id="KW-1185">Reference proteome</keyword>
<gene>
    <name evidence="1" type="ORF">OUY22_19465</name>
</gene>
<proteinExistence type="predicted"/>
<comment type="caution">
    <text evidence="1">The sequence shown here is derived from an EMBL/GenBank/DDBJ whole genome shotgun (WGS) entry which is preliminary data.</text>
</comment>
<dbReference type="Proteomes" id="UP001144036">
    <property type="component" value="Unassembled WGS sequence"/>
</dbReference>
<organism evidence="1 2">
    <name type="scientific">Nonomuraea corallina</name>
    <dbReference type="NCBI Taxonomy" id="2989783"/>
    <lineage>
        <taxon>Bacteria</taxon>
        <taxon>Bacillati</taxon>
        <taxon>Actinomycetota</taxon>
        <taxon>Actinomycetes</taxon>
        <taxon>Streptosporangiales</taxon>
        <taxon>Streptosporangiaceae</taxon>
        <taxon>Nonomuraea</taxon>
    </lineage>
</organism>
<reference evidence="1" key="1">
    <citation type="submission" date="2022-11" db="EMBL/GenBank/DDBJ databases">
        <title>Nonomuraea corallina sp. nov., a new species of the genus Nonomuraea isolated from sea side sediment in Thai sea.</title>
        <authorList>
            <person name="Ngamcharungchit C."/>
            <person name="Matsumoto A."/>
            <person name="Suriyachadkun C."/>
            <person name="Panbangred W."/>
            <person name="Inahashi Y."/>
            <person name="Intra B."/>
        </authorList>
    </citation>
    <scope>NUCLEOTIDE SEQUENCE</scope>
    <source>
        <strain evidence="1">MCN248</strain>
    </source>
</reference>
<sequence>MLNHLAGAGGEGAHAACEYADLDSLDRPTAVLTATVAEFCS</sequence>
<dbReference type="RefSeq" id="WP_270156450.1">
    <property type="nucleotide sequence ID" value="NZ_JAPNNL010000075.1"/>
</dbReference>
<dbReference type="EMBL" id="JAPNNL010000075">
    <property type="protein sequence ID" value="MDA0635603.1"/>
    <property type="molecule type" value="Genomic_DNA"/>
</dbReference>
<name>A0ABT4SEH2_9ACTN</name>
<protein>
    <submittedName>
        <fullName evidence="1">Uncharacterized protein</fullName>
    </submittedName>
</protein>